<accession>A0ABR7LWG3</accession>
<proteinExistence type="predicted"/>
<sequence length="48" mass="5074">MELYDYATVAAVSGAVRSANGHTFGGLSDAAFPMIPLLKAGRSQTWPF</sequence>
<comment type="caution">
    <text evidence="1">The sequence shown here is derived from an EMBL/GenBank/DDBJ whole genome shotgun (WGS) entry which is preliminary data.</text>
</comment>
<protein>
    <submittedName>
        <fullName evidence="1">Uncharacterized protein</fullName>
    </submittedName>
</protein>
<organism evidence="1 2">
    <name type="scientific">Actinomadura alba</name>
    <dbReference type="NCBI Taxonomy" id="406431"/>
    <lineage>
        <taxon>Bacteria</taxon>
        <taxon>Bacillati</taxon>
        <taxon>Actinomycetota</taxon>
        <taxon>Actinomycetes</taxon>
        <taxon>Streptosporangiales</taxon>
        <taxon>Thermomonosporaceae</taxon>
        <taxon>Actinomadura</taxon>
    </lineage>
</organism>
<gene>
    <name evidence="1" type="ORF">HKK74_25170</name>
</gene>
<evidence type="ECO:0000313" key="2">
    <source>
        <dbReference type="Proteomes" id="UP000805614"/>
    </source>
</evidence>
<evidence type="ECO:0000313" key="1">
    <source>
        <dbReference type="EMBL" id="MBC6468763.1"/>
    </source>
</evidence>
<name>A0ABR7LWG3_9ACTN</name>
<dbReference type="RefSeq" id="WP_187245902.1">
    <property type="nucleotide sequence ID" value="NZ_BAAAOK010000035.1"/>
</dbReference>
<keyword evidence="2" id="KW-1185">Reference proteome</keyword>
<dbReference type="Proteomes" id="UP000805614">
    <property type="component" value="Unassembled WGS sequence"/>
</dbReference>
<reference evidence="1 2" key="1">
    <citation type="submission" date="2020-06" db="EMBL/GenBank/DDBJ databases">
        <title>Actinomadura xiongansis sp. nov., isolated from soil of Baiyangdian.</title>
        <authorList>
            <person name="Zhang X."/>
        </authorList>
    </citation>
    <scope>NUCLEOTIDE SEQUENCE [LARGE SCALE GENOMIC DNA]</scope>
    <source>
        <strain evidence="1 2">HBUM206468</strain>
    </source>
</reference>
<dbReference type="EMBL" id="JABVEC010000021">
    <property type="protein sequence ID" value="MBC6468763.1"/>
    <property type="molecule type" value="Genomic_DNA"/>
</dbReference>